<evidence type="ECO:0000313" key="2">
    <source>
        <dbReference type="EMBL" id="AHI30257.1"/>
    </source>
</evidence>
<evidence type="ECO:0000256" key="1">
    <source>
        <dbReference type="SAM" id="MobiDB-lite"/>
    </source>
</evidence>
<dbReference type="STRING" id="1420916.AU14_17395"/>
<feature type="region of interest" description="Disordered" evidence="1">
    <location>
        <begin position="40"/>
        <end position="64"/>
    </location>
</feature>
<sequence>MNQLTNLFADNVMKDPMLVRAMARFEKFCEVFDSTAYGWKTKPGRHPQESRSKYDGRGRLKAKN</sequence>
<organism evidence="2 3">
    <name type="scientific">Marinobacter similis</name>
    <dbReference type="NCBI Taxonomy" id="1420916"/>
    <lineage>
        <taxon>Bacteria</taxon>
        <taxon>Pseudomonadati</taxon>
        <taxon>Pseudomonadota</taxon>
        <taxon>Gammaproteobacteria</taxon>
        <taxon>Pseudomonadales</taxon>
        <taxon>Marinobacteraceae</taxon>
        <taxon>Marinobacter</taxon>
    </lineage>
</organism>
<accession>W5YM13</accession>
<gene>
    <name evidence="2" type="ORF">AU14_17395</name>
</gene>
<feature type="compositionally biased region" description="Basic and acidic residues" evidence="1">
    <location>
        <begin position="46"/>
        <end position="58"/>
    </location>
</feature>
<protein>
    <submittedName>
        <fullName evidence="2">Uncharacterized protein</fullName>
    </submittedName>
</protein>
<dbReference type="EMBL" id="CP007151">
    <property type="protein sequence ID" value="AHI30257.1"/>
    <property type="molecule type" value="Genomic_DNA"/>
</dbReference>
<proteinExistence type="predicted"/>
<name>W5YM13_9GAMM</name>
<dbReference type="KEGG" id="msx:AU14_17395"/>
<dbReference type="Proteomes" id="UP000061489">
    <property type="component" value="Chromosome"/>
</dbReference>
<dbReference type="AlphaFoldDB" id="W5YM13"/>
<keyword evidence="3" id="KW-1185">Reference proteome</keyword>
<evidence type="ECO:0000313" key="3">
    <source>
        <dbReference type="Proteomes" id="UP000061489"/>
    </source>
</evidence>
<dbReference type="RefSeq" id="WP_041342782.1">
    <property type="nucleotide sequence ID" value="NZ_CP007151.1"/>
</dbReference>
<dbReference type="HOGENOM" id="CLU_2862577_0_0_6"/>
<reference evidence="2 3" key="1">
    <citation type="journal article" date="2014" name="Genome Announc.">
        <title>Draft Genome Sequences of Marinobacter similis A3d10T and Marinobacter salarius R9SW1T.</title>
        <authorList>
            <person name="Ivanova E.P."/>
            <person name="Ng H.J."/>
            <person name="Webb H.K."/>
            <person name="Feng G."/>
            <person name="Oshima K."/>
            <person name="Hattori M."/>
            <person name="Ohkuma M."/>
            <person name="Sergeev A.F."/>
            <person name="Mikhailov V.V."/>
            <person name="Crawford R.J."/>
            <person name="Sawabe T."/>
        </authorList>
    </citation>
    <scope>NUCLEOTIDE SEQUENCE [LARGE SCALE GENOMIC DNA]</scope>
    <source>
        <strain evidence="2 3">A3d10</strain>
    </source>
</reference>